<keyword evidence="3" id="KW-0378">Hydrolase</keyword>
<comment type="similarity">
    <text evidence="1">Belongs to the peptidase C40 family.</text>
</comment>
<dbReference type="InterPro" id="IPR000064">
    <property type="entry name" value="NLP_P60_dom"/>
</dbReference>
<feature type="chain" id="PRO_5045316101" evidence="7">
    <location>
        <begin position="22"/>
        <end position="318"/>
    </location>
</feature>
<evidence type="ECO:0000256" key="2">
    <source>
        <dbReference type="ARBA" id="ARBA00022670"/>
    </source>
</evidence>
<reference evidence="10" key="1">
    <citation type="journal article" date="2019" name="Int. J. Syst. Evol. Microbiol.">
        <title>The Global Catalogue of Microorganisms (GCM) 10K type strain sequencing project: providing services to taxonomists for standard genome sequencing and annotation.</title>
        <authorList>
            <consortium name="The Broad Institute Genomics Platform"/>
            <consortium name="The Broad Institute Genome Sequencing Center for Infectious Disease"/>
            <person name="Wu L."/>
            <person name="Ma J."/>
        </authorList>
    </citation>
    <scope>NUCLEOTIDE SEQUENCE [LARGE SCALE GENOMIC DNA]</scope>
    <source>
        <strain evidence="10">JCM 16702</strain>
    </source>
</reference>
<protein>
    <submittedName>
        <fullName evidence="9">C40 family peptidase</fullName>
    </submittedName>
</protein>
<dbReference type="Gene3D" id="3.90.1720.10">
    <property type="entry name" value="endopeptidase domain like (from Nostoc punctiforme)"/>
    <property type="match status" value="1"/>
</dbReference>
<evidence type="ECO:0000256" key="5">
    <source>
        <dbReference type="SAM" id="Coils"/>
    </source>
</evidence>
<keyword evidence="5" id="KW-0175">Coiled coil</keyword>
<evidence type="ECO:0000313" key="10">
    <source>
        <dbReference type="Proteomes" id="UP001500683"/>
    </source>
</evidence>
<feature type="signal peptide" evidence="7">
    <location>
        <begin position="1"/>
        <end position="21"/>
    </location>
</feature>
<evidence type="ECO:0000256" key="6">
    <source>
        <dbReference type="SAM" id="MobiDB-lite"/>
    </source>
</evidence>
<dbReference type="Gene3D" id="6.10.250.3150">
    <property type="match status" value="1"/>
</dbReference>
<feature type="domain" description="NlpC/P60" evidence="8">
    <location>
        <begin position="201"/>
        <end position="318"/>
    </location>
</feature>
<dbReference type="EMBL" id="BAAAZG010000051">
    <property type="protein sequence ID" value="GAA4093814.1"/>
    <property type="molecule type" value="Genomic_DNA"/>
</dbReference>
<dbReference type="InterPro" id="IPR051202">
    <property type="entry name" value="Peptidase_C40"/>
</dbReference>
<sequence length="318" mass="34224">MATACLTLAASLTVPMAAANAEPTPSAADARKKLTKLNEQVEQLVEKYNQVGEDLKIAKRKLQATKRAGADEQKTFNELRRKIAEMAATAYKNGDTGDVVGFAGAEDPQKILDQSAVISHLSRNRSSELDQFLASTQRLRREQAQAQAAYDEVAKKAKELREKKAEVDKSIAAQKKLLRRLGERDDKPGAGGGATYNGPASGSARTAINFAYAQLGKPYVYGAEGPNGYDCSGLTMRAWGAAGVNLPRVTNSQYAATRRVSFDALQPGDLVFFNSLGHVGLYIGGGKMIHAPRTGKNVEIVSITSGYYRTNFYGAGRV</sequence>
<accession>A0ABP7WQT5</accession>
<feature type="region of interest" description="Disordered" evidence="6">
    <location>
        <begin position="179"/>
        <end position="198"/>
    </location>
</feature>
<evidence type="ECO:0000256" key="7">
    <source>
        <dbReference type="SAM" id="SignalP"/>
    </source>
</evidence>
<evidence type="ECO:0000256" key="1">
    <source>
        <dbReference type="ARBA" id="ARBA00007074"/>
    </source>
</evidence>
<feature type="coiled-coil region" evidence="5">
    <location>
        <begin position="27"/>
        <end position="61"/>
    </location>
</feature>
<dbReference type="Proteomes" id="UP001500683">
    <property type="component" value="Unassembled WGS sequence"/>
</dbReference>
<organism evidence="9 10">
    <name type="scientific">Actinomadura miaoliensis</name>
    <dbReference type="NCBI Taxonomy" id="430685"/>
    <lineage>
        <taxon>Bacteria</taxon>
        <taxon>Bacillati</taxon>
        <taxon>Actinomycetota</taxon>
        <taxon>Actinomycetes</taxon>
        <taxon>Streptosporangiales</taxon>
        <taxon>Thermomonosporaceae</taxon>
        <taxon>Actinomadura</taxon>
    </lineage>
</organism>
<name>A0ABP7WQT5_9ACTN</name>
<evidence type="ECO:0000256" key="4">
    <source>
        <dbReference type="ARBA" id="ARBA00022807"/>
    </source>
</evidence>
<gene>
    <name evidence="9" type="ORF">GCM10022214_64990</name>
</gene>
<keyword evidence="2" id="KW-0645">Protease</keyword>
<evidence type="ECO:0000256" key="3">
    <source>
        <dbReference type="ARBA" id="ARBA00022801"/>
    </source>
</evidence>
<dbReference type="SUPFAM" id="SSF54001">
    <property type="entry name" value="Cysteine proteinases"/>
    <property type="match status" value="1"/>
</dbReference>
<evidence type="ECO:0000313" key="9">
    <source>
        <dbReference type="EMBL" id="GAA4093814.1"/>
    </source>
</evidence>
<dbReference type="InterPro" id="IPR038765">
    <property type="entry name" value="Papain-like_cys_pep_sf"/>
</dbReference>
<dbReference type="PANTHER" id="PTHR47053">
    <property type="entry name" value="MUREIN DD-ENDOPEPTIDASE MEPH-RELATED"/>
    <property type="match status" value="1"/>
</dbReference>
<proteinExistence type="inferred from homology"/>
<keyword evidence="7" id="KW-0732">Signal</keyword>
<keyword evidence="10" id="KW-1185">Reference proteome</keyword>
<dbReference type="Pfam" id="PF00877">
    <property type="entry name" value="NLPC_P60"/>
    <property type="match status" value="1"/>
</dbReference>
<evidence type="ECO:0000259" key="8">
    <source>
        <dbReference type="PROSITE" id="PS51935"/>
    </source>
</evidence>
<dbReference type="PANTHER" id="PTHR47053:SF1">
    <property type="entry name" value="MUREIN DD-ENDOPEPTIDASE MEPH-RELATED"/>
    <property type="match status" value="1"/>
</dbReference>
<keyword evidence="4" id="KW-0788">Thiol protease</keyword>
<comment type="caution">
    <text evidence="9">The sequence shown here is derived from an EMBL/GenBank/DDBJ whole genome shotgun (WGS) entry which is preliminary data.</text>
</comment>
<feature type="coiled-coil region" evidence="5">
    <location>
        <begin position="136"/>
        <end position="177"/>
    </location>
</feature>
<dbReference type="PROSITE" id="PS51935">
    <property type="entry name" value="NLPC_P60"/>
    <property type="match status" value="1"/>
</dbReference>